<feature type="domain" description="Aldehyde oxidase/xanthine dehydrogenase a/b hammerhead" evidence="1">
    <location>
        <begin position="211"/>
        <end position="301"/>
    </location>
</feature>
<dbReference type="PANTHER" id="PTHR47495">
    <property type="entry name" value="ALDEHYDE DEHYDROGENASE"/>
    <property type="match status" value="1"/>
</dbReference>
<evidence type="ECO:0000259" key="1">
    <source>
        <dbReference type="SMART" id="SM01008"/>
    </source>
</evidence>
<dbReference type="InterPro" id="IPR046867">
    <property type="entry name" value="AldOxase/xan_DH_MoCoBD2"/>
</dbReference>
<dbReference type="InterPro" id="IPR008274">
    <property type="entry name" value="AldOxase/xan_DH_MoCoBD1"/>
</dbReference>
<dbReference type="Gene3D" id="3.90.1170.50">
    <property type="entry name" value="Aldehyde oxidase/xanthine dehydrogenase, a/b hammerhead"/>
    <property type="match status" value="1"/>
</dbReference>
<dbReference type="AlphaFoldDB" id="A0A0U2QNU2"/>
<proteinExistence type="predicted"/>
<protein>
    <recommendedName>
        <fullName evidence="1">Aldehyde oxidase/xanthine dehydrogenase a/b hammerhead domain-containing protein</fullName>
    </recommendedName>
</protein>
<evidence type="ECO:0000313" key="3">
    <source>
        <dbReference type="Proteomes" id="UP000068447"/>
    </source>
</evidence>
<dbReference type="InterPro" id="IPR000674">
    <property type="entry name" value="Ald_Oxase/Xan_DH_a/b"/>
</dbReference>
<accession>A0A0U2QNU2</accession>
<sequence>MNQIDNISRRHFLIGAATASGGFLLGVPVQVLASEQSSPEQDRTLGFFIRIDADGSIWIGSSQPEMGQGVKTALPMLIAEELDADWQQVSVNQMPLGIVKTNDGYTWKYGGQGVGGSTAVSRNWQFLREVGATARQMLVQAAAAHWQVPAQECQTEKGWVIHNDKRLSYASLAPLAASLEVPEQAPKLKNPADFHIIGTPCKVVDGRDIVTGQAKYGLDEKVPGMKYAVMARCPYADGKLVSMDDSQTLKVPGVIRTLTIEGPAPGEPYTVQAAAVAVIADSTWAAMQGRKALKLNWSKGPFGDDSSAEFEQQLEGLLQQKGQIIRSDGDVETAMQGAGSTHSARYFVPFVSHAPLEPQNCFAHVQDNRVDISVPTQMPSGASRAAHAATGVDREHIHIRFPRLGGGFGRRLSVDYVYEACLISKQSKLPVQLVWSREDDLRHDFYRPSGLHELHGAMDDKGKVTAWRHRLASASKYYRRPNLDESEYWTSELYPDDFPANLIGNFEAEYHSARCGLPRGSWRAPGHCVNAFVIQSFIDELAHLNKQSPLALQLAMLGDYREIEYSNHGGPVYNPGRQAAVLKKVATAIGYDKARPKGRGVGLASHFTFGGYAAHAIEVSVSDLGDLRIERIVAAIDCGLVVNPAGVEAQVQGGTIDGLSTALNLQITQQQGKVVQSNFHDYPLLKMAMVPTDFEVHIVPYGDTPVGVGEMALPPVAPALTNGIFAASGVRIRRLPIKDQLRQEMA</sequence>
<dbReference type="PIRSF" id="PIRSF036389">
    <property type="entry name" value="IOR_B"/>
    <property type="match status" value="1"/>
</dbReference>
<dbReference type="InterPro" id="IPR052516">
    <property type="entry name" value="N-heterocyclic_Hydroxylase"/>
</dbReference>
<keyword evidence="3" id="KW-1185">Reference proteome</keyword>
<dbReference type="InterPro" id="IPR006311">
    <property type="entry name" value="TAT_signal"/>
</dbReference>
<name>A0A0U2QNU2_9ALTE</name>
<dbReference type="Pfam" id="PF20256">
    <property type="entry name" value="MoCoBD_2"/>
    <property type="match status" value="2"/>
</dbReference>
<evidence type="ECO:0000313" key="2">
    <source>
        <dbReference type="EMBL" id="ALS99291.1"/>
    </source>
</evidence>
<reference evidence="2 3" key="1">
    <citation type="submission" date="2015-12" db="EMBL/GenBank/DDBJ databases">
        <title>Complete genome of Lacimicrobium alkaliphilum KCTC 32984.</title>
        <authorList>
            <person name="Kim S.-G."/>
            <person name="Lee Y.-J."/>
        </authorList>
    </citation>
    <scope>NUCLEOTIDE SEQUENCE [LARGE SCALE GENOMIC DNA]</scope>
    <source>
        <strain evidence="2 3">YelD216</strain>
    </source>
</reference>
<dbReference type="PANTHER" id="PTHR47495:SF3">
    <property type="entry name" value="BLR6219 PROTEIN"/>
    <property type="match status" value="1"/>
</dbReference>
<dbReference type="RefSeq" id="WP_062481387.1">
    <property type="nucleotide sequence ID" value="NZ_CP013650.1"/>
</dbReference>
<dbReference type="Proteomes" id="UP000068447">
    <property type="component" value="Chromosome"/>
</dbReference>
<dbReference type="KEGG" id="lal:AT746_14185"/>
<dbReference type="STRING" id="1526571.AT746_14185"/>
<dbReference type="Pfam" id="PF02738">
    <property type="entry name" value="MoCoBD_1"/>
    <property type="match status" value="1"/>
</dbReference>
<dbReference type="InterPro" id="IPR012368">
    <property type="entry name" value="OxRdtase_Mopterin-bd_su_IorB"/>
</dbReference>
<dbReference type="Gene3D" id="3.30.365.10">
    <property type="entry name" value="Aldehyde oxidase/xanthine dehydrogenase, molybdopterin binding domain"/>
    <property type="match status" value="4"/>
</dbReference>
<dbReference type="SMART" id="SM01008">
    <property type="entry name" value="Ald_Xan_dh_C"/>
    <property type="match status" value="1"/>
</dbReference>
<dbReference type="PROSITE" id="PS51318">
    <property type="entry name" value="TAT"/>
    <property type="match status" value="1"/>
</dbReference>
<dbReference type="SUPFAM" id="SSF56003">
    <property type="entry name" value="Molybdenum cofactor-binding domain"/>
    <property type="match status" value="2"/>
</dbReference>
<gene>
    <name evidence="2" type="ORF">AT746_14185</name>
</gene>
<dbReference type="InterPro" id="IPR037165">
    <property type="entry name" value="AldOxase/xan_DH_Mopterin-bd_sf"/>
</dbReference>
<dbReference type="OrthoDB" id="9767994at2"/>
<organism evidence="2 3">
    <name type="scientific">Lacimicrobium alkaliphilum</name>
    <dbReference type="NCBI Taxonomy" id="1526571"/>
    <lineage>
        <taxon>Bacteria</taxon>
        <taxon>Pseudomonadati</taxon>
        <taxon>Pseudomonadota</taxon>
        <taxon>Gammaproteobacteria</taxon>
        <taxon>Alteromonadales</taxon>
        <taxon>Alteromonadaceae</taxon>
        <taxon>Lacimicrobium</taxon>
    </lineage>
</organism>
<dbReference type="GO" id="GO:0016491">
    <property type="term" value="F:oxidoreductase activity"/>
    <property type="evidence" value="ECO:0007669"/>
    <property type="project" value="InterPro"/>
</dbReference>
<dbReference type="EMBL" id="CP013650">
    <property type="protein sequence ID" value="ALS99291.1"/>
    <property type="molecule type" value="Genomic_DNA"/>
</dbReference>